<feature type="transmembrane region" description="Helical" evidence="2">
    <location>
        <begin position="525"/>
        <end position="543"/>
    </location>
</feature>
<dbReference type="InterPro" id="IPR008969">
    <property type="entry name" value="CarboxyPept-like_regulatory"/>
</dbReference>
<dbReference type="GO" id="GO:0005975">
    <property type="term" value="P:carbohydrate metabolic process"/>
    <property type="evidence" value="ECO:0007669"/>
    <property type="project" value="UniProtKB-ARBA"/>
</dbReference>
<keyword evidence="4" id="KW-1185">Reference proteome</keyword>
<evidence type="ECO:0000256" key="2">
    <source>
        <dbReference type="SAM" id="Phobius"/>
    </source>
</evidence>
<evidence type="ECO:0000313" key="4">
    <source>
        <dbReference type="Proteomes" id="UP000298424"/>
    </source>
</evidence>
<proteinExistence type="predicted"/>
<name>A0A4R8ZL41_9MICO</name>
<dbReference type="InterPro" id="IPR013783">
    <property type="entry name" value="Ig-like_fold"/>
</dbReference>
<keyword evidence="2" id="KW-1133">Transmembrane helix</keyword>
<dbReference type="Gene3D" id="2.60.40.2700">
    <property type="match status" value="1"/>
</dbReference>
<reference evidence="3 4" key="1">
    <citation type="submission" date="2019-03" db="EMBL/GenBank/DDBJ databases">
        <title>Genomics of glacier-inhabiting Cryobacterium strains.</title>
        <authorList>
            <person name="Liu Q."/>
            <person name="Xin Y.-H."/>
        </authorList>
    </citation>
    <scope>NUCLEOTIDE SEQUENCE [LARGE SCALE GENOMIC DNA]</scope>
    <source>
        <strain evidence="3 4">TMT1-1</strain>
    </source>
</reference>
<keyword evidence="2" id="KW-0812">Transmembrane</keyword>
<sequence>MYACPNAGIRPKVIMGNFFTRIRERSFAVALTVAAILTFGALSAAPVVAVEEASFPTYTASISGTVVGAGGVSAPLAAGSRVKAYPLTEAGKYSVGTDIATLDASGAFTLTGLRAGTYKLGVQNNETGSLWGSLPMSESGFGSGDPYDVDVDELSSVAVNDAQAVTGQVLTLQRLLTISGTVSGDLKTDDSADDTPLDRSTVSAYSDDSSIPTMPVATVSTDTDGKYTLRGLPTGNYAVSFRNYYTSTGLEYDTEYWNDKPTVEASNRIKVEVGSNITGIDATLEALDQVTTSVPTIVGTAFVGQVLTAEPGVWGPGDVAFDYAWQRDGQYFYSKSNSKTYTVTADDIGHVLRVGVIGKKSGYQSMEAFAPGTAPVLKASEPASSPTPSPTPSPTLAPAAQPAPAAPRAETGQAAPASVVGPKSDRVTMPAETLVGGASIPITGTGFKPFEVVDIWMHSTPVLLGTLTADAQGRISGSFPMPTSIAAGTHHIVLVDEAGVSFTSAALVVTTTAVLASTGADISSGWLALALMVLGGLALTIRARRRTASALK</sequence>
<dbReference type="Proteomes" id="UP000298424">
    <property type="component" value="Unassembled WGS sequence"/>
</dbReference>
<dbReference type="SUPFAM" id="SSF49464">
    <property type="entry name" value="Carboxypeptidase regulatory domain-like"/>
    <property type="match status" value="1"/>
</dbReference>
<gene>
    <name evidence="3" type="ORF">E3T27_03020</name>
</gene>
<dbReference type="AlphaFoldDB" id="A0A4R8ZL41"/>
<feature type="region of interest" description="Disordered" evidence="1">
    <location>
        <begin position="377"/>
        <end position="424"/>
    </location>
</feature>
<feature type="compositionally biased region" description="Pro residues" evidence="1">
    <location>
        <begin position="385"/>
        <end position="395"/>
    </location>
</feature>
<dbReference type="EMBL" id="SOGT01000002">
    <property type="protein sequence ID" value="TFD28863.1"/>
    <property type="molecule type" value="Genomic_DNA"/>
</dbReference>
<accession>A0A4R8ZL41</accession>
<organism evidence="3 4">
    <name type="scientific">Cryobacterium lyxosi</name>
    <dbReference type="NCBI Taxonomy" id="1259228"/>
    <lineage>
        <taxon>Bacteria</taxon>
        <taxon>Bacillati</taxon>
        <taxon>Actinomycetota</taxon>
        <taxon>Actinomycetes</taxon>
        <taxon>Micrococcales</taxon>
        <taxon>Microbacteriaceae</taxon>
        <taxon>Cryobacterium</taxon>
    </lineage>
</organism>
<feature type="compositionally biased region" description="Polar residues" evidence="1">
    <location>
        <begin position="198"/>
        <end position="217"/>
    </location>
</feature>
<dbReference type="OrthoDB" id="3771655at2"/>
<evidence type="ECO:0000313" key="3">
    <source>
        <dbReference type="EMBL" id="TFD28863.1"/>
    </source>
</evidence>
<feature type="compositionally biased region" description="Low complexity" evidence="1">
    <location>
        <begin position="396"/>
        <end position="409"/>
    </location>
</feature>
<evidence type="ECO:0000256" key="1">
    <source>
        <dbReference type="SAM" id="MobiDB-lite"/>
    </source>
</evidence>
<dbReference type="Gene3D" id="2.60.40.10">
    <property type="entry name" value="Immunoglobulins"/>
    <property type="match status" value="1"/>
</dbReference>
<comment type="caution">
    <text evidence="3">The sequence shown here is derived from an EMBL/GenBank/DDBJ whole genome shotgun (WGS) entry which is preliminary data.</text>
</comment>
<protein>
    <submittedName>
        <fullName evidence="3">Uncharacterized protein</fullName>
    </submittedName>
</protein>
<feature type="region of interest" description="Disordered" evidence="1">
    <location>
        <begin position="185"/>
        <end position="217"/>
    </location>
</feature>
<keyword evidence="2" id="KW-0472">Membrane</keyword>